<dbReference type="AlphaFoldDB" id="A0A9D1YR54"/>
<reference evidence="2" key="2">
    <citation type="submission" date="2021-04" db="EMBL/GenBank/DDBJ databases">
        <authorList>
            <person name="Gilroy R."/>
        </authorList>
    </citation>
    <scope>NUCLEOTIDE SEQUENCE</scope>
    <source>
        <strain evidence="2">ChiSxjej3B15-24422</strain>
    </source>
</reference>
<dbReference type="InterPro" id="IPR013216">
    <property type="entry name" value="Methyltransf_11"/>
</dbReference>
<reference evidence="2" key="1">
    <citation type="journal article" date="2021" name="PeerJ">
        <title>Extensive microbial diversity within the chicken gut microbiome revealed by metagenomics and culture.</title>
        <authorList>
            <person name="Gilroy R."/>
            <person name="Ravi A."/>
            <person name="Getino M."/>
            <person name="Pursley I."/>
            <person name="Horton D.L."/>
            <person name="Alikhan N.F."/>
            <person name="Baker D."/>
            <person name="Gharbi K."/>
            <person name="Hall N."/>
            <person name="Watson M."/>
            <person name="Adriaenssens E.M."/>
            <person name="Foster-Nyarko E."/>
            <person name="Jarju S."/>
            <person name="Secka A."/>
            <person name="Antonio M."/>
            <person name="Oren A."/>
            <person name="Chaudhuri R.R."/>
            <person name="La Ragione R."/>
            <person name="Hildebrand F."/>
            <person name="Pallen M.J."/>
        </authorList>
    </citation>
    <scope>NUCLEOTIDE SEQUENCE</scope>
    <source>
        <strain evidence="2">ChiSxjej3B15-24422</strain>
    </source>
</reference>
<dbReference type="SUPFAM" id="SSF53335">
    <property type="entry name" value="S-adenosyl-L-methionine-dependent methyltransferases"/>
    <property type="match status" value="1"/>
</dbReference>
<evidence type="ECO:0000259" key="1">
    <source>
        <dbReference type="Pfam" id="PF08241"/>
    </source>
</evidence>
<evidence type="ECO:0000313" key="2">
    <source>
        <dbReference type="EMBL" id="HIY60726.1"/>
    </source>
</evidence>
<sequence length="162" mass="18050">MIERTSSEATAVQQDAAVQAQYKTAQNLNIRISIHAKYSTNKQGLGNWIFSHYDLPAGTEILELGCGTGSIWKHRLPAAENGVRVFLTDFSEGMLSSARELLGEQPNLSYAVVNIQDIPYESGRFSRVIANNMLYHIPDLDRGLSEVKRVLADDGIFLMYND</sequence>
<protein>
    <submittedName>
        <fullName evidence="2">Class I SAM-dependent methyltransferase</fullName>
    </submittedName>
</protein>
<dbReference type="InterPro" id="IPR029063">
    <property type="entry name" value="SAM-dependent_MTases_sf"/>
</dbReference>
<name>A0A9D1YR54_9FIRM</name>
<accession>A0A9D1YR54</accession>
<comment type="caution">
    <text evidence="2">The sequence shown here is derived from an EMBL/GenBank/DDBJ whole genome shotgun (WGS) entry which is preliminary data.</text>
</comment>
<dbReference type="GO" id="GO:0032259">
    <property type="term" value="P:methylation"/>
    <property type="evidence" value="ECO:0007669"/>
    <property type="project" value="UniProtKB-KW"/>
</dbReference>
<feature type="domain" description="Methyltransferase type 11" evidence="1">
    <location>
        <begin position="62"/>
        <end position="158"/>
    </location>
</feature>
<dbReference type="Gene3D" id="3.40.50.150">
    <property type="entry name" value="Vaccinia Virus protein VP39"/>
    <property type="match status" value="1"/>
</dbReference>
<organism evidence="2 3">
    <name type="scientific">Candidatus Eisenbergiella pullistercoris</name>
    <dbReference type="NCBI Taxonomy" id="2838555"/>
    <lineage>
        <taxon>Bacteria</taxon>
        <taxon>Bacillati</taxon>
        <taxon>Bacillota</taxon>
        <taxon>Clostridia</taxon>
        <taxon>Lachnospirales</taxon>
        <taxon>Lachnospiraceae</taxon>
        <taxon>Eisenbergiella</taxon>
    </lineage>
</organism>
<dbReference type="Pfam" id="PF08241">
    <property type="entry name" value="Methyltransf_11"/>
    <property type="match status" value="1"/>
</dbReference>
<keyword evidence="2" id="KW-0489">Methyltransferase</keyword>
<dbReference type="CDD" id="cd02440">
    <property type="entry name" value="AdoMet_MTases"/>
    <property type="match status" value="1"/>
</dbReference>
<dbReference type="Proteomes" id="UP000824007">
    <property type="component" value="Unassembled WGS sequence"/>
</dbReference>
<dbReference type="EMBL" id="DXDD01000105">
    <property type="protein sequence ID" value="HIY60726.1"/>
    <property type="molecule type" value="Genomic_DNA"/>
</dbReference>
<proteinExistence type="predicted"/>
<keyword evidence="2" id="KW-0808">Transferase</keyword>
<dbReference type="GO" id="GO:0008757">
    <property type="term" value="F:S-adenosylmethionine-dependent methyltransferase activity"/>
    <property type="evidence" value="ECO:0007669"/>
    <property type="project" value="InterPro"/>
</dbReference>
<gene>
    <name evidence="2" type="ORF">H9831_08625</name>
</gene>
<evidence type="ECO:0000313" key="3">
    <source>
        <dbReference type="Proteomes" id="UP000824007"/>
    </source>
</evidence>
<dbReference type="PANTHER" id="PTHR43861">
    <property type="entry name" value="TRANS-ACONITATE 2-METHYLTRANSFERASE-RELATED"/>
    <property type="match status" value="1"/>
</dbReference>